<sequence length="66" mass="7915">MNIWKASLFSRSYIDQVYFKSKYRPSCSEIIIKDFSMFGARRSKRFRILMKIIREGFVLTVKIARS</sequence>
<dbReference type="Gramene" id="Kaladp0247s0007.1.v1.1">
    <property type="protein sequence ID" value="Kaladp0247s0007.1.v1.1.CDS.1"/>
    <property type="gene ID" value="Kaladp0247s0007.v1.1"/>
</dbReference>
<keyword evidence="2" id="KW-1185">Reference proteome</keyword>
<accession>A0A7N1A7Z0</accession>
<name>A0A7N1A7Z0_KALFE</name>
<dbReference type="AlphaFoldDB" id="A0A7N1A7Z0"/>
<dbReference type="EnsemblPlants" id="Kaladp0247s0007.1.v1.1">
    <property type="protein sequence ID" value="Kaladp0247s0007.1.v1.1.CDS.1"/>
    <property type="gene ID" value="Kaladp0247s0007.v1.1"/>
</dbReference>
<evidence type="ECO:0000313" key="1">
    <source>
        <dbReference type="EnsemblPlants" id="Kaladp0247s0007.1.v1.1.CDS.1"/>
    </source>
</evidence>
<evidence type="ECO:0000313" key="2">
    <source>
        <dbReference type="Proteomes" id="UP000594263"/>
    </source>
</evidence>
<protein>
    <submittedName>
        <fullName evidence="1">Uncharacterized protein</fullName>
    </submittedName>
</protein>
<proteinExistence type="predicted"/>
<dbReference type="Proteomes" id="UP000594263">
    <property type="component" value="Unplaced"/>
</dbReference>
<organism evidence="1 2">
    <name type="scientific">Kalanchoe fedtschenkoi</name>
    <name type="common">Lavender scallops</name>
    <name type="synonym">South American air plant</name>
    <dbReference type="NCBI Taxonomy" id="63787"/>
    <lineage>
        <taxon>Eukaryota</taxon>
        <taxon>Viridiplantae</taxon>
        <taxon>Streptophyta</taxon>
        <taxon>Embryophyta</taxon>
        <taxon>Tracheophyta</taxon>
        <taxon>Spermatophyta</taxon>
        <taxon>Magnoliopsida</taxon>
        <taxon>eudicotyledons</taxon>
        <taxon>Gunneridae</taxon>
        <taxon>Pentapetalae</taxon>
        <taxon>Saxifragales</taxon>
        <taxon>Crassulaceae</taxon>
        <taxon>Kalanchoe</taxon>
    </lineage>
</organism>
<reference evidence="1" key="1">
    <citation type="submission" date="2021-01" db="UniProtKB">
        <authorList>
            <consortium name="EnsemblPlants"/>
        </authorList>
    </citation>
    <scope>IDENTIFICATION</scope>
</reference>